<organism evidence="2 3">
    <name type="scientific">Hymenobacter cyanobacteriorum</name>
    <dbReference type="NCBI Taxonomy" id="2926463"/>
    <lineage>
        <taxon>Bacteria</taxon>
        <taxon>Pseudomonadati</taxon>
        <taxon>Bacteroidota</taxon>
        <taxon>Cytophagia</taxon>
        <taxon>Cytophagales</taxon>
        <taxon>Hymenobacteraceae</taxon>
        <taxon>Hymenobacter</taxon>
    </lineage>
</organism>
<feature type="chain" id="PRO_5040873426" evidence="1">
    <location>
        <begin position="24"/>
        <end position="160"/>
    </location>
</feature>
<feature type="signal peptide" evidence="1">
    <location>
        <begin position="1"/>
        <end position="23"/>
    </location>
</feature>
<keyword evidence="2" id="KW-0378">Hydrolase</keyword>
<dbReference type="GO" id="GO:0004180">
    <property type="term" value="F:carboxypeptidase activity"/>
    <property type="evidence" value="ECO:0007669"/>
    <property type="project" value="UniProtKB-KW"/>
</dbReference>
<keyword evidence="2" id="KW-0121">Carboxypeptidase</keyword>
<keyword evidence="2" id="KW-0645">Protease</keyword>
<evidence type="ECO:0000313" key="2">
    <source>
        <dbReference type="EMBL" id="MCI1186926.1"/>
    </source>
</evidence>
<comment type="caution">
    <text evidence="2">The sequence shown here is derived from an EMBL/GenBank/DDBJ whole genome shotgun (WGS) entry which is preliminary data.</text>
</comment>
<evidence type="ECO:0000256" key="1">
    <source>
        <dbReference type="SAM" id="SignalP"/>
    </source>
</evidence>
<keyword evidence="1" id="KW-0732">Signal</keyword>
<name>A0A9X1VID4_9BACT</name>
<keyword evidence="3" id="KW-1185">Reference proteome</keyword>
<dbReference type="AlphaFoldDB" id="A0A9X1VID4"/>
<dbReference type="InterPro" id="IPR008969">
    <property type="entry name" value="CarboxyPept-like_regulatory"/>
</dbReference>
<gene>
    <name evidence="2" type="ORF">MON38_05800</name>
</gene>
<dbReference type="SUPFAM" id="SSF49464">
    <property type="entry name" value="Carboxypeptidase regulatory domain-like"/>
    <property type="match status" value="1"/>
</dbReference>
<accession>A0A9X1VID4</accession>
<dbReference type="Proteomes" id="UP001139193">
    <property type="component" value="Unassembled WGS sequence"/>
</dbReference>
<dbReference type="EMBL" id="JALBGC010000002">
    <property type="protein sequence ID" value="MCI1186926.1"/>
    <property type="molecule type" value="Genomic_DNA"/>
</dbReference>
<dbReference type="RefSeq" id="WP_241935209.1">
    <property type="nucleotide sequence ID" value="NZ_JALBGC010000002.1"/>
</dbReference>
<evidence type="ECO:0000313" key="3">
    <source>
        <dbReference type="Proteomes" id="UP001139193"/>
    </source>
</evidence>
<dbReference type="Pfam" id="PF13620">
    <property type="entry name" value="CarboxypepD_reg"/>
    <property type="match status" value="1"/>
</dbReference>
<dbReference type="Gene3D" id="2.60.40.1120">
    <property type="entry name" value="Carboxypeptidase-like, regulatory domain"/>
    <property type="match status" value="1"/>
</dbReference>
<proteinExistence type="predicted"/>
<reference evidence="2" key="1">
    <citation type="submission" date="2022-03" db="EMBL/GenBank/DDBJ databases">
        <title>Bacterial whole genome sequence for Hymenobacter sp. DH14.</title>
        <authorList>
            <person name="Le V."/>
        </authorList>
    </citation>
    <scope>NUCLEOTIDE SEQUENCE</scope>
    <source>
        <strain evidence="2">DH14</strain>
    </source>
</reference>
<protein>
    <submittedName>
        <fullName evidence="2">Carboxypeptidase-like regulatory domain-containing protein</fullName>
    </submittedName>
</protein>
<sequence length="160" mass="16941">MRSVLFLAATVLTCSLGFNKAQAQTALAFASNAEYATAGSSETPTASKNSEKMVLTGKITNAAGVLPGAVVIITATKQMAVTNAEGEFEFVVPANAGPLDARVTYGGYADEKMVLNAANAESTVSLTNAHVVVVARSQRLEKYLKTARKQIKHELRQLHK</sequence>